<evidence type="ECO:0000313" key="7">
    <source>
        <dbReference type="Proteomes" id="UP000586951"/>
    </source>
</evidence>
<protein>
    <submittedName>
        <fullName evidence="3">Crp/Fnr family transcriptional regulator</fullName>
    </submittedName>
</protein>
<dbReference type="InterPro" id="IPR036390">
    <property type="entry name" value="WH_DNA-bd_sf"/>
</dbReference>
<dbReference type="Proteomes" id="UP000548082">
    <property type="component" value="Unassembled WGS sequence"/>
</dbReference>
<gene>
    <name evidence="2" type="ORF">HB907_09525</name>
    <name evidence="3" type="ORF">HCA52_11270</name>
    <name evidence="4" type="ORF">HCA55_03935</name>
</gene>
<dbReference type="SUPFAM" id="SSF46785">
    <property type="entry name" value="Winged helix' DNA-binding domain"/>
    <property type="match status" value="1"/>
</dbReference>
<reference evidence="5 6" key="1">
    <citation type="submission" date="2020-03" db="EMBL/GenBank/DDBJ databases">
        <title>Soil Listeria distribution.</title>
        <authorList>
            <person name="Liao J."/>
            <person name="Wiedmann M."/>
        </authorList>
    </citation>
    <scope>NUCLEOTIDE SEQUENCE [LARGE SCALE GENOMIC DNA]</scope>
    <source>
        <strain evidence="3 5">FSL L7-0978</strain>
        <strain evidence="4 6">FSL L7-0990</strain>
        <strain evidence="2 7">FSL L7-1427</strain>
    </source>
</reference>
<dbReference type="Proteomes" id="UP000539064">
    <property type="component" value="Unassembled WGS sequence"/>
</dbReference>
<proteinExistence type="predicted"/>
<dbReference type="Gene3D" id="2.60.120.10">
    <property type="entry name" value="Jelly Rolls"/>
    <property type="match status" value="1"/>
</dbReference>
<evidence type="ECO:0000313" key="3">
    <source>
        <dbReference type="EMBL" id="MBC1794001.1"/>
    </source>
</evidence>
<evidence type="ECO:0000313" key="5">
    <source>
        <dbReference type="Proteomes" id="UP000539064"/>
    </source>
</evidence>
<dbReference type="EMBL" id="JAARRU010000002">
    <property type="protein sequence ID" value="MBC1565647.1"/>
    <property type="molecule type" value="Genomic_DNA"/>
</dbReference>
<dbReference type="InterPro" id="IPR014710">
    <property type="entry name" value="RmlC-like_jellyroll"/>
</dbReference>
<dbReference type="AlphaFoldDB" id="A0A7X0XZ32"/>
<dbReference type="EMBL" id="JAARVD010000002">
    <property type="protein sequence ID" value="MBC1795860.1"/>
    <property type="molecule type" value="Genomic_DNA"/>
</dbReference>
<dbReference type="EMBL" id="JAARVG010000010">
    <property type="protein sequence ID" value="MBC1794001.1"/>
    <property type="molecule type" value="Genomic_DNA"/>
</dbReference>
<name>A0A7X0XZ32_9LIST</name>
<dbReference type="RefSeq" id="WP_185519925.1">
    <property type="nucleotide sequence ID" value="NZ_JAARNA010000002.1"/>
</dbReference>
<evidence type="ECO:0000256" key="1">
    <source>
        <dbReference type="ARBA" id="ARBA00023159"/>
    </source>
</evidence>
<evidence type="ECO:0000313" key="4">
    <source>
        <dbReference type="EMBL" id="MBC1795860.1"/>
    </source>
</evidence>
<keyword evidence="1" id="KW-0010">Activator</keyword>
<dbReference type="SUPFAM" id="SSF51206">
    <property type="entry name" value="cAMP-binding domain-like"/>
    <property type="match status" value="1"/>
</dbReference>
<comment type="caution">
    <text evidence="3">The sequence shown here is derived from an EMBL/GenBank/DDBJ whole genome shotgun (WGS) entry which is preliminary data.</text>
</comment>
<evidence type="ECO:0000313" key="2">
    <source>
        <dbReference type="EMBL" id="MBC1565647.1"/>
    </source>
</evidence>
<sequence>MVTIDYLDVHELLMKEGNILQLLLNSDPLFYKKKEKIVLDKGEILSQRDSKYIYILESGILAQLIGKNDLKERIICTSFLKADNIILNNTFSQNENFEFSAITKTALVRIETSIVLKILEKTPFFTDVLFEIIQDLNQREYIFSSQFQYQIKDRVILLLKNLALDIGIKNGNKHILPRGITSYHIAAYCCCTRQSAIKILNGLEDENLIKFKHCPIEIFNINKLEERMLETV</sequence>
<evidence type="ECO:0000313" key="6">
    <source>
        <dbReference type="Proteomes" id="UP000548082"/>
    </source>
</evidence>
<dbReference type="Proteomes" id="UP000586951">
    <property type="component" value="Unassembled WGS sequence"/>
</dbReference>
<accession>A0A7X0XZ32</accession>
<organism evidence="3 5">
    <name type="scientific">Listeria booriae</name>
    <dbReference type="NCBI Taxonomy" id="1552123"/>
    <lineage>
        <taxon>Bacteria</taxon>
        <taxon>Bacillati</taxon>
        <taxon>Bacillota</taxon>
        <taxon>Bacilli</taxon>
        <taxon>Bacillales</taxon>
        <taxon>Listeriaceae</taxon>
        <taxon>Listeria</taxon>
    </lineage>
</organism>
<dbReference type="InterPro" id="IPR018490">
    <property type="entry name" value="cNMP-bd_dom_sf"/>
</dbReference>